<keyword evidence="3" id="KW-0511">Multifunctional enzyme</keyword>
<dbReference type="Gene3D" id="3.90.226.10">
    <property type="entry name" value="2-enoyl-CoA Hydratase, Chain A, domain 1"/>
    <property type="match status" value="1"/>
</dbReference>
<accession>A0ABZ2TF89</accession>
<dbReference type="SUPFAM" id="SSF52096">
    <property type="entry name" value="ClpP/crotonase"/>
    <property type="match status" value="1"/>
</dbReference>
<comment type="similarity">
    <text evidence="5">Belongs to the enoyl-CoA hydratase/isomerase family.</text>
</comment>
<dbReference type="InterPro" id="IPR029045">
    <property type="entry name" value="ClpP/crotonase-like_dom_sf"/>
</dbReference>
<dbReference type="SUPFAM" id="SSF51735">
    <property type="entry name" value="NAD(P)-binding Rossmann-fold domains"/>
    <property type="match status" value="1"/>
</dbReference>
<dbReference type="PROSITE" id="PS00166">
    <property type="entry name" value="ENOYL_COA_HYDRATASE"/>
    <property type="match status" value="1"/>
</dbReference>
<dbReference type="InterPro" id="IPR008927">
    <property type="entry name" value="6-PGluconate_DH-like_C_sf"/>
</dbReference>
<name>A0ABZ2TF89_9RHOB</name>
<keyword evidence="7" id="KW-1185">Reference proteome</keyword>
<protein>
    <submittedName>
        <fullName evidence="6">Enoyl-CoA hydratase-related protein</fullName>
    </submittedName>
</protein>
<evidence type="ECO:0000256" key="3">
    <source>
        <dbReference type="ARBA" id="ARBA00023268"/>
    </source>
</evidence>
<comment type="catalytic activity">
    <reaction evidence="4">
        <text>a (3S)-3-hydroxyacyl-CoA + NAD(+) = a 3-oxoacyl-CoA + NADH + H(+)</text>
        <dbReference type="Rhea" id="RHEA:22432"/>
        <dbReference type="ChEBI" id="CHEBI:15378"/>
        <dbReference type="ChEBI" id="CHEBI:57318"/>
        <dbReference type="ChEBI" id="CHEBI:57540"/>
        <dbReference type="ChEBI" id="CHEBI:57945"/>
        <dbReference type="ChEBI" id="CHEBI:90726"/>
        <dbReference type="EC" id="1.1.1.35"/>
    </reaction>
</comment>
<dbReference type="PANTHER" id="PTHR23309">
    <property type="entry name" value="3-HYDROXYACYL-COA DEHYROGENASE"/>
    <property type="match status" value="1"/>
</dbReference>
<organism evidence="6 7">
    <name type="scientific">Roseovarius rhodophyticola</name>
    <dbReference type="NCBI Taxonomy" id="3080827"/>
    <lineage>
        <taxon>Bacteria</taxon>
        <taxon>Pseudomonadati</taxon>
        <taxon>Pseudomonadota</taxon>
        <taxon>Alphaproteobacteria</taxon>
        <taxon>Rhodobacterales</taxon>
        <taxon>Roseobacteraceae</taxon>
        <taxon>Roseovarius</taxon>
    </lineage>
</organism>
<keyword evidence="2" id="KW-0456">Lyase</keyword>
<dbReference type="CDD" id="cd06558">
    <property type="entry name" value="crotonase-like"/>
    <property type="match status" value="1"/>
</dbReference>
<proteinExistence type="inferred from homology"/>
<evidence type="ECO:0000313" key="6">
    <source>
        <dbReference type="EMBL" id="WYK18361.1"/>
    </source>
</evidence>
<evidence type="ECO:0000256" key="1">
    <source>
        <dbReference type="ARBA" id="ARBA00023235"/>
    </source>
</evidence>
<dbReference type="Gene3D" id="3.40.50.720">
    <property type="entry name" value="NAD(P)-binding Rossmann-like Domain"/>
    <property type="match status" value="1"/>
</dbReference>
<gene>
    <name evidence="6" type="ORF">RZS32_000305</name>
</gene>
<sequence length="680" mass="72929">MASEVHYSVENGIAVLCMTRGKDNALVPDMRAELIAAIRQAVSDDAVSGVVLTGLGRGFSSGVDIEEYNQELRSPWLTNVCHTIEEAPKPVVAAMHGSALGAGFELALAAHARVAKSGTKVALPEVRLGLLPGGGGTQRLPRLVGAQASLKMLLSGQIYAVEDPMLAPVFAHVLQNDPVPAAIELARQLAQAGIWSKSSESMQGFSDATGYQRSIQSVRSRLTENDKLESDVLRCIEAAQLLPFDQAMQLESTLFEARRTSSASRGIRHAFAAERRAHAMPDLTGTIPRHVEKVVVIGTAPTQADLVVAALNRGKTVSILTSESVAAEQIAARVRDMYQTAVERGRIDIIDRDARLRELSAGDDRGVIPQADLILDSGGVVIAHTKAKPDAAWCVLDEALPSLERAEQVGHPTMALRIYRPAYIPRLAEIATNADSPADAVARAVSYFSAQGATVLRATERPGLLGHRLMAALERAALVLVRAGADLFDVDAAAEAVGFVRGPFRLMEADRLEQASQRIRRIIGPETIAPELGLLEARAVLMASGTAAGTGFYAAQDDKIVPDPAVRGWLETWRAGQTDLKTDLSRIEGPSLQLALHAAVVNQAVSMIEAGDVVRASDIDLCMVKGYGFDRTRGGPLLWADIQGLLPILRTMKALAPLSDVWQPHPKIEDMVKNGERFFS</sequence>
<dbReference type="InterPro" id="IPR036291">
    <property type="entry name" value="NAD(P)-bd_dom_sf"/>
</dbReference>
<keyword evidence="1" id="KW-0413">Isomerase</keyword>
<dbReference type="InterPro" id="IPR018376">
    <property type="entry name" value="Enoyl-CoA_hyd/isom_CS"/>
</dbReference>
<dbReference type="Gene3D" id="1.10.1040.50">
    <property type="match status" value="1"/>
</dbReference>
<reference evidence="6 7" key="1">
    <citation type="submission" date="2024-02" db="EMBL/GenBank/DDBJ databases">
        <title>Roseovarius strain W115 nov., isolated from a marine algae.</title>
        <authorList>
            <person name="Lee M.W."/>
            <person name="Lee J.K."/>
            <person name="Kim J.M."/>
            <person name="Choi D.G."/>
            <person name="Baek J.H."/>
            <person name="Bayburt H."/>
            <person name="Jung J.J."/>
            <person name="Han D.M."/>
            <person name="Jeon C.O."/>
        </authorList>
    </citation>
    <scope>NUCLEOTIDE SEQUENCE [LARGE SCALE GENOMIC DNA]</scope>
    <source>
        <strain evidence="6 7">W115</strain>
    </source>
</reference>
<evidence type="ECO:0000256" key="5">
    <source>
        <dbReference type="RuleBase" id="RU003707"/>
    </source>
</evidence>
<evidence type="ECO:0000256" key="2">
    <source>
        <dbReference type="ARBA" id="ARBA00023239"/>
    </source>
</evidence>
<evidence type="ECO:0000256" key="4">
    <source>
        <dbReference type="ARBA" id="ARBA00049556"/>
    </source>
</evidence>
<dbReference type="Pfam" id="PF00378">
    <property type="entry name" value="ECH_1"/>
    <property type="match status" value="1"/>
</dbReference>
<dbReference type="SUPFAM" id="SSF48179">
    <property type="entry name" value="6-phosphogluconate dehydrogenase C-terminal domain-like"/>
    <property type="match status" value="2"/>
</dbReference>
<dbReference type="EMBL" id="CP146606">
    <property type="protein sequence ID" value="WYK18361.1"/>
    <property type="molecule type" value="Genomic_DNA"/>
</dbReference>
<dbReference type="Proteomes" id="UP001281305">
    <property type="component" value="Chromosome"/>
</dbReference>
<dbReference type="RefSeq" id="WP_317055047.1">
    <property type="nucleotide sequence ID" value="NZ_CP146606.1"/>
</dbReference>
<dbReference type="InterPro" id="IPR001753">
    <property type="entry name" value="Enoyl-CoA_hydra/iso"/>
</dbReference>
<evidence type="ECO:0000313" key="7">
    <source>
        <dbReference type="Proteomes" id="UP001281305"/>
    </source>
</evidence>